<evidence type="ECO:0000313" key="1">
    <source>
        <dbReference type="EMBL" id="GFO27836.1"/>
    </source>
</evidence>
<name>A0AAV4BXF0_9GAST</name>
<gene>
    <name evidence="1" type="ORF">PoB_005434100</name>
</gene>
<keyword evidence="2" id="KW-1185">Reference proteome</keyword>
<proteinExistence type="predicted"/>
<dbReference type="Proteomes" id="UP000735302">
    <property type="component" value="Unassembled WGS sequence"/>
</dbReference>
<reference evidence="1 2" key="1">
    <citation type="journal article" date="2021" name="Elife">
        <title>Chloroplast acquisition without the gene transfer in kleptoplastic sea slugs, Plakobranchus ocellatus.</title>
        <authorList>
            <person name="Maeda T."/>
            <person name="Takahashi S."/>
            <person name="Yoshida T."/>
            <person name="Shimamura S."/>
            <person name="Takaki Y."/>
            <person name="Nagai Y."/>
            <person name="Toyoda A."/>
            <person name="Suzuki Y."/>
            <person name="Arimoto A."/>
            <person name="Ishii H."/>
            <person name="Satoh N."/>
            <person name="Nishiyama T."/>
            <person name="Hasebe M."/>
            <person name="Maruyama T."/>
            <person name="Minagawa J."/>
            <person name="Obokata J."/>
            <person name="Shigenobu S."/>
        </authorList>
    </citation>
    <scope>NUCLEOTIDE SEQUENCE [LARGE SCALE GENOMIC DNA]</scope>
</reference>
<accession>A0AAV4BXF0</accession>
<sequence length="88" mass="9659">MKLCFACIANPQQGHFRLLGPPSGQVASGEVQARDKTVLADFMADSLSTGPLKPLDDLGKSRQSTRKWNIRDLWPDQAYLAFVQSGPN</sequence>
<evidence type="ECO:0000313" key="2">
    <source>
        <dbReference type="Proteomes" id="UP000735302"/>
    </source>
</evidence>
<dbReference type="EMBL" id="BLXT01005966">
    <property type="protein sequence ID" value="GFO27836.1"/>
    <property type="molecule type" value="Genomic_DNA"/>
</dbReference>
<comment type="caution">
    <text evidence="1">The sequence shown here is derived from an EMBL/GenBank/DDBJ whole genome shotgun (WGS) entry which is preliminary data.</text>
</comment>
<protein>
    <submittedName>
        <fullName evidence="1">Uncharacterized protein</fullName>
    </submittedName>
</protein>
<dbReference type="AlphaFoldDB" id="A0AAV4BXF0"/>
<organism evidence="1 2">
    <name type="scientific">Plakobranchus ocellatus</name>
    <dbReference type="NCBI Taxonomy" id="259542"/>
    <lineage>
        <taxon>Eukaryota</taxon>
        <taxon>Metazoa</taxon>
        <taxon>Spiralia</taxon>
        <taxon>Lophotrochozoa</taxon>
        <taxon>Mollusca</taxon>
        <taxon>Gastropoda</taxon>
        <taxon>Heterobranchia</taxon>
        <taxon>Euthyneura</taxon>
        <taxon>Panpulmonata</taxon>
        <taxon>Sacoglossa</taxon>
        <taxon>Placobranchoidea</taxon>
        <taxon>Plakobranchidae</taxon>
        <taxon>Plakobranchus</taxon>
    </lineage>
</organism>